<name>A0A7V7RJ92_9BACI</name>
<dbReference type="Gene3D" id="3.40.50.300">
    <property type="entry name" value="P-loop containing nucleotide triphosphate hydrolases"/>
    <property type="match status" value="1"/>
</dbReference>
<dbReference type="SUPFAM" id="SSF52540">
    <property type="entry name" value="P-loop containing nucleoside triphosphate hydrolases"/>
    <property type="match status" value="1"/>
</dbReference>
<dbReference type="OrthoDB" id="2941368at2"/>
<gene>
    <name evidence="1" type="ORF">F7732_21250</name>
</gene>
<evidence type="ECO:0000313" key="2">
    <source>
        <dbReference type="Proteomes" id="UP000441354"/>
    </source>
</evidence>
<keyword evidence="2" id="KW-1185">Reference proteome</keyword>
<comment type="caution">
    <text evidence="1">The sequence shown here is derived from an EMBL/GenBank/DDBJ whole genome shotgun (WGS) entry which is preliminary data.</text>
</comment>
<proteinExistence type="predicted"/>
<reference evidence="1 2" key="1">
    <citation type="journal article" date="2014" name="Arch. Microbiol.">
        <title>Bacillus mesophilum sp. nov., strain IITR-54T, a novel 4-chlorobiphenyl dechlorinating bacterium.</title>
        <authorList>
            <person name="Manickam N."/>
            <person name="Singh N.K."/>
            <person name="Bajaj A."/>
            <person name="Kumar R.M."/>
            <person name="Kaur G."/>
            <person name="Kaur N."/>
            <person name="Bala M."/>
            <person name="Kumar A."/>
            <person name="Mayilraj S."/>
        </authorList>
    </citation>
    <scope>NUCLEOTIDE SEQUENCE [LARGE SCALE GENOMIC DNA]</scope>
    <source>
        <strain evidence="1 2">IITR-54</strain>
    </source>
</reference>
<protein>
    <recommendedName>
        <fullName evidence="3">AAA domain-containing protein</fullName>
    </recommendedName>
</protein>
<dbReference type="AlphaFoldDB" id="A0A7V7RJ92"/>
<dbReference type="RefSeq" id="WP_151576027.1">
    <property type="nucleotide sequence ID" value="NZ_WBOT01000012.1"/>
</dbReference>
<accession>A0A7V7RJ92</accession>
<dbReference type="Proteomes" id="UP000441354">
    <property type="component" value="Unassembled WGS sequence"/>
</dbReference>
<evidence type="ECO:0008006" key="3">
    <source>
        <dbReference type="Google" id="ProtNLM"/>
    </source>
</evidence>
<organism evidence="1 2">
    <name type="scientific">Bacillus mesophilum</name>
    <dbReference type="NCBI Taxonomy" id="1071718"/>
    <lineage>
        <taxon>Bacteria</taxon>
        <taxon>Bacillati</taxon>
        <taxon>Bacillota</taxon>
        <taxon>Bacilli</taxon>
        <taxon>Bacillales</taxon>
        <taxon>Bacillaceae</taxon>
        <taxon>Bacillus</taxon>
    </lineage>
</organism>
<sequence>MKTVILKPTEALKRIALLTQQFTKTVEVHSLEELEREKRIDVILLEQNEMSANDIISLREKFINQKILILTEQIDAFFEKSCITHDVLLLSMMNKERELLDKIQKTWFGLQEQTEFHNVIAFHGTHRQVGVTQLALSVGHTLGTFNHKTLVIGLNPYNPGEVPTMVGKSAYSFEQIYDLIQSNVIYDGQSLFPYLTHFDSFSYLVGNRDFYKAGRFESEPVEKLIRFAKDYFQVVILDIGSFYDSFLPLTGLKMSNTHILVSSQDFISVQEYKMWKEQVLNRMEFYPKTVFQVVNKFASKAIMTPKQMEENHQLPILTLVPYFPESNDAILEDGILKIAEYTAYSKVIDGLAKTISTEITDKKYKSESTNFLKGLFKKVKN</sequence>
<dbReference type="EMBL" id="WBOT01000012">
    <property type="protein sequence ID" value="KAB2329454.1"/>
    <property type="molecule type" value="Genomic_DNA"/>
</dbReference>
<evidence type="ECO:0000313" key="1">
    <source>
        <dbReference type="EMBL" id="KAB2329454.1"/>
    </source>
</evidence>
<dbReference type="InterPro" id="IPR027417">
    <property type="entry name" value="P-loop_NTPase"/>
</dbReference>